<gene>
    <name evidence="1" type="ORF">CHS0354_006444</name>
</gene>
<organism evidence="1 2">
    <name type="scientific">Potamilus streckersoni</name>
    <dbReference type="NCBI Taxonomy" id="2493646"/>
    <lineage>
        <taxon>Eukaryota</taxon>
        <taxon>Metazoa</taxon>
        <taxon>Spiralia</taxon>
        <taxon>Lophotrochozoa</taxon>
        <taxon>Mollusca</taxon>
        <taxon>Bivalvia</taxon>
        <taxon>Autobranchia</taxon>
        <taxon>Heteroconchia</taxon>
        <taxon>Palaeoheterodonta</taxon>
        <taxon>Unionida</taxon>
        <taxon>Unionoidea</taxon>
        <taxon>Unionidae</taxon>
        <taxon>Ambleminae</taxon>
        <taxon>Lampsilini</taxon>
        <taxon>Potamilus</taxon>
    </lineage>
</organism>
<name>A0AAE0W9I7_9BIVA</name>
<keyword evidence="2" id="KW-1185">Reference proteome</keyword>
<dbReference type="EMBL" id="JAEAOA010000444">
    <property type="protein sequence ID" value="KAK3606089.1"/>
    <property type="molecule type" value="Genomic_DNA"/>
</dbReference>
<dbReference type="Proteomes" id="UP001195483">
    <property type="component" value="Unassembled WGS sequence"/>
</dbReference>
<protein>
    <submittedName>
        <fullName evidence="1">Uncharacterized protein</fullName>
    </submittedName>
</protein>
<evidence type="ECO:0000313" key="2">
    <source>
        <dbReference type="Proteomes" id="UP001195483"/>
    </source>
</evidence>
<dbReference type="AlphaFoldDB" id="A0AAE0W9I7"/>
<reference evidence="1" key="3">
    <citation type="submission" date="2023-05" db="EMBL/GenBank/DDBJ databases">
        <authorList>
            <person name="Smith C.H."/>
        </authorList>
    </citation>
    <scope>NUCLEOTIDE SEQUENCE</scope>
    <source>
        <strain evidence="1">CHS0354</strain>
        <tissue evidence="1">Mantle</tissue>
    </source>
</reference>
<comment type="caution">
    <text evidence="1">The sequence shown here is derived from an EMBL/GenBank/DDBJ whole genome shotgun (WGS) entry which is preliminary data.</text>
</comment>
<accession>A0AAE0W9I7</accession>
<reference evidence="1" key="2">
    <citation type="journal article" date="2021" name="Genome Biol. Evol.">
        <title>Developing a high-quality reference genome for a parasitic bivalve with doubly uniparental inheritance (Bivalvia: Unionida).</title>
        <authorList>
            <person name="Smith C.H."/>
        </authorList>
    </citation>
    <scope>NUCLEOTIDE SEQUENCE</scope>
    <source>
        <strain evidence="1">CHS0354</strain>
        <tissue evidence="1">Mantle</tissue>
    </source>
</reference>
<sequence>MPVVVAEEEAVLKSVTSVSRCKISRDNHAMTTCEVLVDETRQTRMEFATSSAQKYLSITTQQLSEFKRFSSMAPLRVCASGIFPRLPVHLVSPDNYHLLGCSLYYRPWRLGILPHQAFIIAHRVVRNVLCALQRCKSQNVMTLSLLSAIAICDRTLSCAASRKTC</sequence>
<evidence type="ECO:0000313" key="1">
    <source>
        <dbReference type="EMBL" id="KAK3606089.1"/>
    </source>
</evidence>
<reference evidence="1" key="1">
    <citation type="journal article" date="2021" name="Genome Biol. Evol.">
        <title>A High-Quality Reference Genome for a Parasitic Bivalve with Doubly Uniparental Inheritance (Bivalvia: Unionida).</title>
        <authorList>
            <person name="Smith C.H."/>
        </authorList>
    </citation>
    <scope>NUCLEOTIDE SEQUENCE</scope>
    <source>
        <strain evidence="1">CHS0354</strain>
    </source>
</reference>
<proteinExistence type="predicted"/>